<evidence type="ECO:0000313" key="3">
    <source>
        <dbReference type="Proteomes" id="UP000676194"/>
    </source>
</evidence>
<evidence type="ECO:0000256" key="1">
    <source>
        <dbReference type="SAM" id="Phobius"/>
    </source>
</evidence>
<organism evidence="2 3">
    <name type="scientific">Telmatocola sphagniphila</name>
    <dbReference type="NCBI Taxonomy" id="1123043"/>
    <lineage>
        <taxon>Bacteria</taxon>
        <taxon>Pseudomonadati</taxon>
        <taxon>Planctomycetota</taxon>
        <taxon>Planctomycetia</taxon>
        <taxon>Gemmatales</taxon>
        <taxon>Gemmataceae</taxon>
    </lineage>
</organism>
<feature type="transmembrane region" description="Helical" evidence="1">
    <location>
        <begin position="72"/>
        <end position="93"/>
    </location>
</feature>
<keyword evidence="1" id="KW-0812">Transmembrane</keyword>
<gene>
    <name evidence="2" type="ORF">KIH39_12655</name>
</gene>
<sequence length="1103" mass="124199">MNHAVTDHDKLAPEIQQPLARLRDAIRRYLTIDALLSVAIFVCFYFWISLFLDYGAFLLFGLDWVQDAPHSLRSVVLALLLAALAVYVIRCWLLPVTRSLKDRALAIILEDKFPKQLDGRLITAVELVDIEKQSRYGYSAELIRKTVNDVKGELEKLPIDQVLNHKRLQAKRRVLLATSFLVFFALSIFALILYRPSLSRYFINSYDVSSILVERNILLKDVPWPRSTHLEIIDFPGNEMRIGRDSPAPRLRVAAYKWVIADTKSVDGWRPMTWADLPKFFDPKDIPEIPVQAMRASREAAEIGSFVFSPVAYSLQVPLPTELADIPSDLGRWKIDRVEQLFLDNEETRQYLRKLVSPNDLQKLESLFTQLQAKVDDYSNSRKLRKLHIPSEVNLDYRGLKSSVEMGLKKESATEFSGTLSDLKESVDFHVRADDYVSPARRITLVPPPSIVEFTRTEYRPAYLYHTPPYDSTKPPLLVNYSLLKGLKQEVSDGVSLTGDRSKFDLPAGSEVVFKATVDKELSSAAIIPKPGKYPGVDIDAEPKPIPVPVGADGKTVTFGFQTSTKNLITRLTEFEIQFTDRDNVQSRRLVSITPIEDKAPEVDVVIDVIRKVGSQYMCTAKAIIPFSTDSKVTDDNGLAKVEFTYSYVEIESPIILGTRSTYVTPLFLSTPLIPSLGDVIQRATVLKATMPLIRSQVQSSSEINEMVPAFVEEYNQWAKKLTLENLKLAIKQPLPPQNQLPIVNSFKFKSADETSYFDLRKYAKSLEEKDERVAQRSYTLTLNISATDTNVESGPKVSLNKEPFLFKLVSEGELLAEISREEAGLALKLDEVIRRLEDLLAKYSGVASRLNTLKEKDDFLPDQTRLGELLETLAKTKDTATDVSTAYTRIIKEYRFNRFNDNLIGKLDEKIVKPLDSCVKADFPAAEEALNAFAGELGNFQLPQAAQVQITRDRLEAVLFKLKRVREEMGGITGIQQVIIALQKILEAQDKDIRRRLDRILENRQSQLYDLTLVVPPPVTIEAGGKQNVKLGVILGTLFRDDPSFKVEVPVGSDLKVPPMVKFSDEATDVSVEITAGKVKGEFTVQLIPIKGPIAFLKVIVK</sequence>
<accession>A0A8E6F0E5</accession>
<protein>
    <recommendedName>
        <fullName evidence="4">DUF4175 family protein</fullName>
    </recommendedName>
</protein>
<keyword evidence="1" id="KW-0472">Membrane</keyword>
<dbReference type="KEGG" id="tsph:KIH39_12655"/>
<evidence type="ECO:0008006" key="4">
    <source>
        <dbReference type="Google" id="ProtNLM"/>
    </source>
</evidence>
<reference evidence="2" key="1">
    <citation type="submission" date="2021-05" db="EMBL/GenBank/DDBJ databases">
        <title>Complete genome sequence of the cellulolytic planctomycete Telmatocola sphagniphila SP2T and characterization of the first cellulase from planctomycetes.</title>
        <authorList>
            <person name="Rakitin A.L."/>
            <person name="Beletsky A.V."/>
            <person name="Naumoff D.G."/>
            <person name="Kulichevskaya I.S."/>
            <person name="Mardanov A.V."/>
            <person name="Ravin N.V."/>
            <person name="Dedysh S.N."/>
        </authorList>
    </citation>
    <scope>NUCLEOTIDE SEQUENCE</scope>
    <source>
        <strain evidence="2">SP2T</strain>
    </source>
</reference>
<dbReference type="AlphaFoldDB" id="A0A8E6F0E5"/>
<keyword evidence="1" id="KW-1133">Transmembrane helix</keyword>
<keyword evidence="3" id="KW-1185">Reference proteome</keyword>
<feature type="transmembrane region" description="Helical" evidence="1">
    <location>
        <begin position="29"/>
        <end position="52"/>
    </location>
</feature>
<evidence type="ECO:0000313" key="2">
    <source>
        <dbReference type="EMBL" id="QVL34718.1"/>
    </source>
</evidence>
<proteinExistence type="predicted"/>
<feature type="transmembrane region" description="Helical" evidence="1">
    <location>
        <begin position="174"/>
        <end position="194"/>
    </location>
</feature>
<dbReference type="Proteomes" id="UP000676194">
    <property type="component" value="Chromosome"/>
</dbReference>
<dbReference type="RefSeq" id="WP_213499987.1">
    <property type="nucleotide sequence ID" value="NZ_CP074694.1"/>
</dbReference>
<dbReference type="EMBL" id="CP074694">
    <property type="protein sequence ID" value="QVL34718.1"/>
    <property type="molecule type" value="Genomic_DNA"/>
</dbReference>
<name>A0A8E6F0E5_9BACT</name>